<reference evidence="3 4" key="1">
    <citation type="submission" date="2020-01" db="EMBL/GenBank/DDBJ databases">
        <title>Microvirga sp. nov., an arsenate reduction bacterium isolated from Tibet hotspring sediments.</title>
        <authorList>
            <person name="Yuan C.-G."/>
        </authorList>
    </citation>
    <scope>NUCLEOTIDE SEQUENCE [LARGE SCALE GENOMIC DNA]</scope>
    <source>
        <strain evidence="3 4">SYSU G3D203</strain>
    </source>
</reference>
<dbReference type="RefSeq" id="WP_161724016.1">
    <property type="nucleotide sequence ID" value="NZ_JAAAXI010000011.1"/>
</dbReference>
<dbReference type="InterPro" id="IPR029261">
    <property type="entry name" value="Transposase_Znf"/>
</dbReference>
<protein>
    <submittedName>
        <fullName evidence="3">ISL3 family transposase</fullName>
    </submittedName>
</protein>
<organism evidence="3 4">
    <name type="scientific">Microvirga arsenatis</name>
    <dbReference type="NCBI Taxonomy" id="2692265"/>
    <lineage>
        <taxon>Bacteria</taxon>
        <taxon>Pseudomonadati</taxon>
        <taxon>Pseudomonadota</taxon>
        <taxon>Alphaproteobacteria</taxon>
        <taxon>Hyphomicrobiales</taxon>
        <taxon>Methylobacteriaceae</taxon>
        <taxon>Microvirga</taxon>
    </lineage>
</organism>
<feature type="domain" description="Transposase IS204/IS1001/IS1096/IS1165 DDE" evidence="1">
    <location>
        <begin position="149"/>
        <end position="378"/>
    </location>
</feature>
<proteinExistence type="predicted"/>
<dbReference type="Pfam" id="PF14690">
    <property type="entry name" value="Zn_ribbon_ISL3"/>
    <property type="match status" value="1"/>
</dbReference>
<dbReference type="InterPro" id="IPR002560">
    <property type="entry name" value="Transposase_DDE"/>
</dbReference>
<comment type="caution">
    <text evidence="3">The sequence shown here is derived from an EMBL/GenBank/DDBJ whole genome shotgun (WGS) entry which is preliminary data.</text>
</comment>
<evidence type="ECO:0000313" key="4">
    <source>
        <dbReference type="Proteomes" id="UP000818323"/>
    </source>
</evidence>
<name>A0ABW9Z3I7_9HYPH</name>
<evidence type="ECO:0000259" key="2">
    <source>
        <dbReference type="Pfam" id="PF14690"/>
    </source>
</evidence>
<dbReference type="Proteomes" id="UP000818323">
    <property type="component" value="Unassembled WGS sequence"/>
</dbReference>
<dbReference type="EMBL" id="JAAAXJ010000008">
    <property type="protein sequence ID" value="NBJ25833.1"/>
    <property type="molecule type" value="Genomic_DNA"/>
</dbReference>
<evidence type="ECO:0000259" key="1">
    <source>
        <dbReference type="Pfam" id="PF01610"/>
    </source>
</evidence>
<dbReference type="PANTHER" id="PTHR33498">
    <property type="entry name" value="TRANSPOSASE FOR INSERTION SEQUENCE ELEMENT IS1557"/>
    <property type="match status" value="1"/>
</dbReference>
<gene>
    <name evidence="3" type="ORF">GR303_15865</name>
</gene>
<keyword evidence="4" id="KW-1185">Reference proteome</keyword>
<accession>A0ABW9Z3I7</accession>
<dbReference type="PANTHER" id="PTHR33498:SF1">
    <property type="entry name" value="TRANSPOSASE FOR INSERTION SEQUENCE ELEMENT IS1557"/>
    <property type="match status" value="1"/>
</dbReference>
<feature type="domain" description="Transposase IS204/IS1001/IS1096/IS1165 zinc-finger" evidence="2">
    <location>
        <begin position="32"/>
        <end position="78"/>
    </location>
</feature>
<evidence type="ECO:0000313" key="3">
    <source>
        <dbReference type="EMBL" id="NBJ25833.1"/>
    </source>
</evidence>
<dbReference type="Pfam" id="PF01610">
    <property type="entry name" value="DDE_Tnp_ISL3"/>
    <property type="match status" value="1"/>
</dbReference>
<dbReference type="NCBIfam" id="NF033550">
    <property type="entry name" value="transpos_ISL3"/>
    <property type="match status" value="1"/>
</dbReference>
<sequence length="454" mass="52980">MVNALYLDNWTVEKLHKTKNGYRLEAHYNVEPSHCPKCGSVRKPYKHGPKVVEYVDAPVHGWRTVVDVEVQRYRCRDCGSTFMQPLPDMDPKRQMTRRCVEHIKEQGLLRPYTQLAREIGVTEKTVRDICNEEIDNLLASHQPYAPVILGIDELTLLHKKRTIFTDVGERRVIDLMDGMNRSQVDRWLYTLPNRKRIQLVTMDMWGPYREAVRALLPEAIIVADKWHIQKKVNELLDVIRNRQRRAAKGKARKNPWKARRLIQARGKNLSPQRALLLDGMLKNNDLLSAAWHTKEAFYDIWDAANRSEAEARFDHWKANLPSEVQGDFGALAKTVENWREEVFVYFDHRYTNAYTESANGLIKIVNRAGRGYRFEAIRAKALTMPRLNETRWFICESCLGQFQINPDSFIAAPHLKGFGETRHFPNVYAMCGRCHQFHTDEWFKRHAKSTPKSE</sequence>
<dbReference type="InterPro" id="IPR047951">
    <property type="entry name" value="Transpos_ISL3"/>
</dbReference>